<evidence type="ECO:0000313" key="3">
    <source>
        <dbReference type="EMBL" id="SFA69958.1"/>
    </source>
</evidence>
<keyword evidence="2" id="KW-0732">Signal</keyword>
<feature type="chain" id="PRO_5011498030" description="LTXXQ motif family protein" evidence="2">
    <location>
        <begin position="24"/>
        <end position="121"/>
    </location>
</feature>
<evidence type="ECO:0008006" key="5">
    <source>
        <dbReference type="Google" id="ProtNLM"/>
    </source>
</evidence>
<accession>A0A1I0V0V8</accession>
<keyword evidence="4" id="KW-1185">Reference proteome</keyword>
<protein>
    <recommendedName>
        <fullName evidence="5">LTXXQ motif family protein</fullName>
    </recommendedName>
</protein>
<reference evidence="4" key="1">
    <citation type="submission" date="2016-10" db="EMBL/GenBank/DDBJ databases">
        <authorList>
            <person name="Varghese N."/>
            <person name="Submissions S."/>
        </authorList>
    </citation>
    <scope>NUCLEOTIDE SEQUENCE [LARGE SCALE GENOMIC DNA]</scope>
    <source>
        <strain evidence="4">DSM 21789</strain>
    </source>
</reference>
<evidence type="ECO:0000256" key="2">
    <source>
        <dbReference type="SAM" id="SignalP"/>
    </source>
</evidence>
<dbReference type="RefSeq" id="WP_091472748.1">
    <property type="nucleotide sequence ID" value="NZ_FOJT01000001.1"/>
</dbReference>
<dbReference type="STRING" id="498292.SAMN05660845_0100"/>
<dbReference type="Proteomes" id="UP000199604">
    <property type="component" value="Unassembled WGS sequence"/>
</dbReference>
<sequence length="121" mass="14586">MKNFKLAFIITFLFALNSNKAVAQDNNKKEEMIEQMKIAKERLSLSEQQEFTFREITKRHATKLKEIKNSDDSKRDKFKKLKEIKETKDTEMKSFLSVEQYNIYLQMQEERKAQIKDKKRD</sequence>
<feature type="coiled-coil region" evidence="1">
    <location>
        <begin position="22"/>
        <end position="49"/>
    </location>
</feature>
<name>A0A1I0V0V8_9FLAO</name>
<keyword evidence="1" id="KW-0175">Coiled coil</keyword>
<dbReference type="EMBL" id="FOJT01000001">
    <property type="protein sequence ID" value="SFA69958.1"/>
    <property type="molecule type" value="Genomic_DNA"/>
</dbReference>
<proteinExistence type="predicted"/>
<evidence type="ECO:0000313" key="4">
    <source>
        <dbReference type="Proteomes" id="UP000199604"/>
    </source>
</evidence>
<evidence type="ECO:0000256" key="1">
    <source>
        <dbReference type="SAM" id="Coils"/>
    </source>
</evidence>
<organism evidence="3 4">
    <name type="scientific">Flavobacterium swingsii</name>
    <dbReference type="NCBI Taxonomy" id="498292"/>
    <lineage>
        <taxon>Bacteria</taxon>
        <taxon>Pseudomonadati</taxon>
        <taxon>Bacteroidota</taxon>
        <taxon>Flavobacteriia</taxon>
        <taxon>Flavobacteriales</taxon>
        <taxon>Flavobacteriaceae</taxon>
        <taxon>Flavobacterium</taxon>
    </lineage>
</organism>
<feature type="signal peptide" evidence="2">
    <location>
        <begin position="1"/>
        <end position="23"/>
    </location>
</feature>
<gene>
    <name evidence="3" type="ORF">SAMN05660845_0100</name>
</gene>
<dbReference type="AlphaFoldDB" id="A0A1I0V0V8"/>